<dbReference type="AlphaFoldDB" id="A0A0D9AQA3"/>
<feature type="region of interest" description="Disordered" evidence="1">
    <location>
        <begin position="78"/>
        <end position="105"/>
    </location>
</feature>
<comment type="caution">
    <text evidence="3">The sequence shown here is derived from an EMBL/GenBank/DDBJ whole genome shotgun (WGS) entry which is preliminary data.</text>
</comment>
<feature type="compositionally biased region" description="Basic and acidic residues" evidence="1">
    <location>
        <begin position="81"/>
        <end position="105"/>
    </location>
</feature>
<evidence type="ECO:0000313" key="3">
    <source>
        <dbReference type="EMBL" id="KJH82864.1"/>
    </source>
</evidence>
<protein>
    <submittedName>
        <fullName evidence="3">Transcriptional regulator</fullName>
    </submittedName>
</protein>
<dbReference type="PATRIC" id="fig|316.101.peg.1412"/>
<proteinExistence type="predicted"/>
<dbReference type="InterPro" id="IPR007684">
    <property type="entry name" value="Znf_Ogr/Delta"/>
</dbReference>
<organism evidence="3 4">
    <name type="scientific">Stutzerimonas stutzeri</name>
    <name type="common">Pseudomonas stutzeri</name>
    <dbReference type="NCBI Taxonomy" id="316"/>
    <lineage>
        <taxon>Bacteria</taxon>
        <taxon>Pseudomonadati</taxon>
        <taxon>Pseudomonadota</taxon>
        <taxon>Gammaproteobacteria</taxon>
        <taxon>Pseudomonadales</taxon>
        <taxon>Pseudomonadaceae</taxon>
        <taxon>Stutzerimonas</taxon>
    </lineage>
</organism>
<dbReference type="Pfam" id="PF04606">
    <property type="entry name" value="Ogr_Delta"/>
    <property type="match status" value="1"/>
</dbReference>
<evidence type="ECO:0000259" key="2">
    <source>
        <dbReference type="Pfam" id="PF04606"/>
    </source>
</evidence>
<name>A0A0D9AQA3_STUST</name>
<dbReference type="RefSeq" id="WP_045161673.1">
    <property type="nucleotide sequence ID" value="NZ_JYHV01000014.1"/>
</dbReference>
<gene>
    <name evidence="3" type="ORF">UF78_08485</name>
</gene>
<feature type="domain" description="Zinc finger Ogr/Delta-type" evidence="2">
    <location>
        <begin position="13"/>
        <end position="56"/>
    </location>
</feature>
<evidence type="ECO:0000256" key="1">
    <source>
        <dbReference type="SAM" id="MobiDB-lite"/>
    </source>
</evidence>
<evidence type="ECO:0000313" key="4">
    <source>
        <dbReference type="Proteomes" id="UP000032487"/>
    </source>
</evidence>
<accession>A0A0D9AQA3</accession>
<dbReference type="Proteomes" id="UP000032487">
    <property type="component" value="Unassembled WGS sequence"/>
</dbReference>
<dbReference type="EMBL" id="JYHV01000014">
    <property type="protein sequence ID" value="KJH82864.1"/>
    <property type="molecule type" value="Genomic_DNA"/>
</dbReference>
<dbReference type="OrthoDB" id="7362772at2"/>
<reference evidence="3 4" key="1">
    <citation type="submission" date="2015-02" db="EMBL/GenBank/DDBJ databases">
        <title>Draft genome sequence of Pseudomonas stutzeri NT0128 isolated from wheat (Triticum turgidum) rhizosphere.</title>
        <authorList>
            <person name="Tovi N."/>
            <person name="Frenk S."/>
            <person name="Hadar Y."/>
            <person name="Minz D."/>
        </authorList>
    </citation>
    <scope>NUCLEOTIDE SEQUENCE [LARGE SCALE GENOMIC DNA]</scope>
    <source>
        <strain evidence="3 4">NT0128</strain>
    </source>
</reference>
<sequence>MSVAHNGGYKCLCPACGSRMRIRNSEAQTPTFKTMYAQCTSIACSATYSGSLTWDHELSPSGLDAPRVRLPVAPSVQRMQALRDSREKTDQLDMLDHMEPEAVNA</sequence>